<evidence type="ECO:0000313" key="5">
    <source>
        <dbReference type="Proteomes" id="UP000319557"/>
    </source>
</evidence>
<proteinExistence type="predicted"/>
<dbReference type="PROSITE" id="PS51352">
    <property type="entry name" value="THIOREDOXIN_2"/>
    <property type="match status" value="1"/>
</dbReference>
<keyword evidence="2" id="KW-1133">Transmembrane helix</keyword>
<dbReference type="Gene3D" id="3.40.30.10">
    <property type="entry name" value="Glutaredoxin"/>
    <property type="match status" value="1"/>
</dbReference>
<evidence type="ECO:0000259" key="3">
    <source>
        <dbReference type="PROSITE" id="PS51352"/>
    </source>
</evidence>
<dbReference type="Proteomes" id="UP000319557">
    <property type="component" value="Chromosome"/>
</dbReference>
<dbReference type="PANTHER" id="PTHR32234">
    <property type="entry name" value="THIOL:DISULFIDE INTERCHANGE PROTEIN DSBD"/>
    <property type="match status" value="1"/>
</dbReference>
<reference evidence="4 5" key="1">
    <citation type="submission" date="2019-02" db="EMBL/GenBank/DDBJ databases">
        <title>Deep-cultivation of Planctomycetes and their phenomic and genomic characterization uncovers novel biology.</title>
        <authorList>
            <person name="Wiegand S."/>
            <person name="Jogler M."/>
            <person name="Boedeker C."/>
            <person name="Pinto D."/>
            <person name="Vollmers J."/>
            <person name="Rivas-Marin E."/>
            <person name="Kohn T."/>
            <person name="Peeters S.H."/>
            <person name="Heuer A."/>
            <person name="Rast P."/>
            <person name="Oberbeckmann S."/>
            <person name="Bunk B."/>
            <person name="Jeske O."/>
            <person name="Meyerdierks A."/>
            <person name="Storesund J.E."/>
            <person name="Kallscheuer N."/>
            <person name="Luecker S."/>
            <person name="Lage O.M."/>
            <person name="Pohl T."/>
            <person name="Merkel B.J."/>
            <person name="Hornburger P."/>
            <person name="Mueller R.-W."/>
            <person name="Bruemmer F."/>
            <person name="Labrenz M."/>
            <person name="Spormann A.M."/>
            <person name="Op den Camp H."/>
            <person name="Overmann J."/>
            <person name="Amann R."/>
            <person name="Jetten M.S.M."/>
            <person name="Mascher T."/>
            <person name="Medema M.H."/>
            <person name="Devos D.P."/>
            <person name="Kaster A.-K."/>
            <person name="Ovreas L."/>
            <person name="Rohde M."/>
            <person name="Galperin M.Y."/>
            <person name="Jogler C."/>
        </authorList>
    </citation>
    <scope>NUCLEOTIDE SEQUENCE [LARGE SCALE GENOMIC DNA]</scope>
    <source>
        <strain evidence="4 5">EC9</strain>
    </source>
</reference>
<evidence type="ECO:0000313" key="4">
    <source>
        <dbReference type="EMBL" id="QDS89128.1"/>
    </source>
</evidence>
<evidence type="ECO:0000256" key="1">
    <source>
        <dbReference type="ARBA" id="ARBA00023284"/>
    </source>
</evidence>
<gene>
    <name evidence="4" type="ORF">EC9_33250</name>
</gene>
<dbReference type="InterPro" id="IPR036249">
    <property type="entry name" value="Thioredoxin-like_sf"/>
</dbReference>
<accession>A0A517M2N0</accession>
<dbReference type="PANTHER" id="PTHR32234:SF0">
    <property type="entry name" value="THIOL:DISULFIDE INTERCHANGE PROTEIN DSBD"/>
    <property type="match status" value="1"/>
</dbReference>
<keyword evidence="2" id="KW-0812">Transmembrane</keyword>
<dbReference type="GO" id="GO:0015035">
    <property type="term" value="F:protein-disulfide reductase activity"/>
    <property type="evidence" value="ECO:0007669"/>
    <property type="project" value="TreeGrafter"/>
</dbReference>
<dbReference type="InterPro" id="IPR017937">
    <property type="entry name" value="Thioredoxin_CS"/>
</dbReference>
<dbReference type="KEGG" id="ruv:EC9_33250"/>
<name>A0A517M2N0_9BACT</name>
<dbReference type="EMBL" id="CP036261">
    <property type="protein sequence ID" value="QDS89128.1"/>
    <property type="molecule type" value="Genomic_DNA"/>
</dbReference>
<dbReference type="SUPFAM" id="SSF52833">
    <property type="entry name" value="Thioredoxin-like"/>
    <property type="match status" value="1"/>
</dbReference>
<evidence type="ECO:0000256" key="2">
    <source>
        <dbReference type="SAM" id="Phobius"/>
    </source>
</evidence>
<organism evidence="4 5">
    <name type="scientific">Rosistilla ulvae</name>
    <dbReference type="NCBI Taxonomy" id="1930277"/>
    <lineage>
        <taxon>Bacteria</taxon>
        <taxon>Pseudomonadati</taxon>
        <taxon>Planctomycetota</taxon>
        <taxon>Planctomycetia</taxon>
        <taxon>Pirellulales</taxon>
        <taxon>Pirellulaceae</taxon>
        <taxon>Rosistilla</taxon>
    </lineage>
</organism>
<dbReference type="PROSITE" id="PS00194">
    <property type="entry name" value="THIOREDOXIN_1"/>
    <property type="match status" value="1"/>
</dbReference>
<dbReference type="Pfam" id="PF13899">
    <property type="entry name" value="Thioredoxin_7"/>
    <property type="match status" value="1"/>
</dbReference>
<keyword evidence="5" id="KW-1185">Reference proteome</keyword>
<sequence length="237" mass="26277">MAHFVAAGDTDRPAHSSRVRQLGQGFQKNSALIGSVLCLRTVPDLLDVAASTGWCVSRRTTFLQSHPMTPDDSVSNASSLTAAPTNASRKRFFHFWRCFWLAFLVISLGYAWYCFYVPTNRVAWADDFDTAQHQAVAEGKPMVLFFTSQWCVPCRIMKRTVWADDQVSALVNESLVPVAIDIYDPRSSATVARYQVGATPLTVVTDSTGNVLQWKQGGMSKAEFLELLDEAKELAES</sequence>
<protein>
    <submittedName>
        <fullName evidence="4">Thiol:disulfide interchange protein</fullName>
    </submittedName>
</protein>
<dbReference type="AlphaFoldDB" id="A0A517M2N0"/>
<keyword evidence="1" id="KW-0676">Redox-active center</keyword>
<dbReference type="GO" id="GO:0045454">
    <property type="term" value="P:cell redox homeostasis"/>
    <property type="evidence" value="ECO:0007669"/>
    <property type="project" value="TreeGrafter"/>
</dbReference>
<dbReference type="InterPro" id="IPR013766">
    <property type="entry name" value="Thioredoxin_domain"/>
</dbReference>
<feature type="domain" description="Thioredoxin" evidence="3">
    <location>
        <begin position="106"/>
        <end position="233"/>
    </location>
</feature>
<feature type="transmembrane region" description="Helical" evidence="2">
    <location>
        <begin position="95"/>
        <end position="113"/>
    </location>
</feature>
<keyword evidence="2" id="KW-0472">Membrane</keyword>